<sequence length="459" mass="50249">MKNVGSTVTKEPKKGPPLVLPQISKFTTCTDDWAPSGSTSTDNLPMRTDSKASNGSTTTLATIHELYSSSSSTRISTSSTPRPTRPPTCRTRSCSATILIHAPSSRAPISIILTTPEGDDPSFHIPPLTPYSSIHAHASLRSYPTPSFLENTRSRSSAPHSNFSVAFLPTILDTTRLMPPTEHAIDAHRLRRTQEAREIRRFIISFLNTKGDTFPRKLRVRIMDGYAIHEKELNPDVVQRFQESDLAAVRDEGVALDADGKQQDDRENLRILELAFKSQLPHITPALERSCTGGASGPWKNSGRRVRVPGRKLVDREERAGALLAGTSISTADLTPARFRDVQHQLHTSVSVPPGVQQRRRPSSFHGETKLKDERERTTRNQVGAGGSSSSSRRSSEWDLLPTRKQLPIAAAQQTSIKRQSIIPGAVGAIRKAISCSSLMSEEDVERRADDAGGSMNSG</sequence>
<feature type="region of interest" description="Disordered" evidence="1">
    <location>
        <begin position="288"/>
        <end position="313"/>
    </location>
</feature>
<feature type="compositionally biased region" description="Polar residues" evidence="1">
    <location>
        <begin position="24"/>
        <end position="43"/>
    </location>
</feature>
<dbReference type="Proteomes" id="UP000006753">
    <property type="component" value="Unassembled WGS sequence"/>
</dbReference>
<evidence type="ECO:0000313" key="3">
    <source>
        <dbReference type="Proteomes" id="UP000006753"/>
    </source>
</evidence>
<dbReference type="AlphaFoldDB" id="K1X4Z7"/>
<dbReference type="GeneID" id="18758133"/>
<dbReference type="InParanoid" id="K1X4Z7"/>
<dbReference type="EMBL" id="JH921430">
    <property type="protein sequence ID" value="EKD20246.1"/>
    <property type="molecule type" value="Genomic_DNA"/>
</dbReference>
<dbReference type="HOGENOM" id="CLU_595930_0_0_1"/>
<gene>
    <name evidence="2" type="ORF">MBM_02198</name>
</gene>
<organism evidence="2 3">
    <name type="scientific">Marssonina brunnea f. sp. multigermtubi (strain MB_m1)</name>
    <name type="common">Marssonina leaf spot fungus</name>
    <dbReference type="NCBI Taxonomy" id="1072389"/>
    <lineage>
        <taxon>Eukaryota</taxon>
        <taxon>Fungi</taxon>
        <taxon>Dikarya</taxon>
        <taxon>Ascomycota</taxon>
        <taxon>Pezizomycotina</taxon>
        <taxon>Leotiomycetes</taxon>
        <taxon>Helotiales</taxon>
        <taxon>Drepanopezizaceae</taxon>
        <taxon>Drepanopeziza</taxon>
    </lineage>
</organism>
<accession>K1X4Z7</accession>
<name>K1X4Z7_MARBU</name>
<feature type="compositionally biased region" description="Low complexity" evidence="1">
    <location>
        <begin position="68"/>
        <end position="91"/>
    </location>
</feature>
<reference evidence="2 3" key="1">
    <citation type="journal article" date="2012" name="BMC Genomics">
        <title>Sequencing the genome of Marssonina brunnea reveals fungus-poplar co-evolution.</title>
        <authorList>
            <person name="Zhu S."/>
            <person name="Cao Y.-Z."/>
            <person name="Jiang C."/>
            <person name="Tan B.-Y."/>
            <person name="Wang Z."/>
            <person name="Feng S."/>
            <person name="Zhang L."/>
            <person name="Su X.-H."/>
            <person name="Brejova B."/>
            <person name="Vinar T."/>
            <person name="Xu M."/>
            <person name="Wang M.-X."/>
            <person name="Zhang S.-G."/>
            <person name="Huang M.-R."/>
            <person name="Wu R."/>
            <person name="Zhou Y."/>
        </authorList>
    </citation>
    <scope>NUCLEOTIDE SEQUENCE [LARGE SCALE GENOMIC DNA]</scope>
    <source>
        <strain evidence="2 3">MB_m1</strain>
    </source>
</reference>
<dbReference type="OrthoDB" id="3529015at2759"/>
<feature type="region of interest" description="Disordered" evidence="1">
    <location>
        <begin position="1"/>
        <end position="91"/>
    </location>
</feature>
<dbReference type="KEGG" id="mbe:MBM_02198"/>
<feature type="region of interest" description="Disordered" evidence="1">
    <location>
        <begin position="353"/>
        <end position="398"/>
    </location>
</feature>
<feature type="region of interest" description="Disordered" evidence="1">
    <location>
        <begin position="440"/>
        <end position="459"/>
    </location>
</feature>
<keyword evidence="3" id="KW-1185">Reference proteome</keyword>
<protein>
    <submittedName>
        <fullName evidence="2">Uncharacterized protein</fullName>
    </submittedName>
</protein>
<evidence type="ECO:0000256" key="1">
    <source>
        <dbReference type="SAM" id="MobiDB-lite"/>
    </source>
</evidence>
<evidence type="ECO:0000313" key="2">
    <source>
        <dbReference type="EMBL" id="EKD20246.1"/>
    </source>
</evidence>
<proteinExistence type="predicted"/>
<feature type="compositionally biased region" description="Polar residues" evidence="1">
    <location>
        <begin position="51"/>
        <end position="61"/>
    </location>
</feature>
<feature type="compositionally biased region" description="Basic and acidic residues" evidence="1">
    <location>
        <begin position="367"/>
        <end position="379"/>
    </location>
</feature>